<evidence type="ECO:0000313" key="2">
    <source>
        <dbReference type="EMBL" id="MDT7044050.1"/>
    </source>
</evidence>
<feature type="region of interest" description="Disordered" evidence="1">
    <location>
        <begin position="73"/>
        <end position="92"/>
    </location>
</feature>
<organism evidence="2 3">
    <name type="scientific">Candidatus Nitronereus thalassa</name>
    <dbReference type="NCBI Taxonomy" id="3020898"/>
    <lineage>
        <taxon>Bacteria</taxon>
        <taxon>Pseudomonadati</taxon>
        <taxon>Nitrospirota</taxon>
        <taxon>Nitrospiria</taxon>
        <taxon>Nitrospirales</taxon>
        <taxon>Nitrospiraceae</taxon>
        <taxon>Candidatus Nitronereus</taxon>
    </lineage>
</organism>
<dbReference type="RefSeq" id="WP_313834636.1">
    <property type="nucleotide sequence ID" value="NZ_JAQOUE010000002.1"/>
</dbReference>
<protein>
    <submittedName>
        <fullName evidence="2">Uncharacterized protein</fullName>
    </submittedName>
</protein>
<dbReference type="EMBL" id="JAQOUE010000002">
    <property type="protein sequence ID" value="MDT7044050.1"/>
    <property type="molecule type" value="Genomic_DNA"/>
</dbReference>
<evidence type="ECO:0000313" key="3">
    <source>
        <dbReference type="Proteomes" id="UP001250932"/>
    </source>
</evidence>
<sequence length="92" mass="10721">MSQTSTDLSQYIQDFTDGELKDYTCFAGNFRDQRLEQSCMAEAAFWNAIVNLCVDERVRRNEETRRLEIMYRTGVDPERENEQPNESEGSLA</sequence>
<reference evidence="2 3" key="1">
    <citation type="journal article" date="2023" name="ISME J.">
        <title>Cultivation and genomic characterization of novel and ubiquitous marine nitrite-oxidizing bacteria from the Nitrospirales.</title>
        <authorList>
            <person name="Mueller A.J."/>
            <person name="Daebeler A."/>
            <person name="Herbold C.W."/>
            <person name="Kirkegaard R.H."/>
            <person name="Daims H."/>
        </authorList>
    </citation>
    <scope>NUCLEOTIDE SEQUENCE [LARGE SCALE GENOMIC DNA]</scope>
    <source>
        <strain evidence="2 3">EB</strain>
    </source>
</reference>
<accession>A0ABU3KC13</accession>
<feature type="compositionally biased region" description="Basic and acidic residues" evidence="1">
    <location>
        <begin position="73"/>
        <end position="82"/>
    </location>
</feature>
<keyword evidence="3" id="KW-1185">Reference proteome</keyword>
<name>A0ABU3KC13_9BACT</name>
<comment type="caution">
    <text evidence="2">The sequence shown here is derived from an EMBL/GenBank/DDBJ whole genome shotgun (WGS) entry which is preliminary data.</text>
</comment>
<proteinExistence type="predicted"/>
<gene>
    <name evidence="2" type="ORF">PPG34_16995</name>
</gene>
<dbReference type="Proteomes" id="UP001250932">
    <property type="component" value="Unassembled WGS sequence"/>
</dbReference>
<evidence type="ECO:0000256" key="1">
    <source>
        <dbReference type="SAM" id="MobiDB-lite"/>
    </source>
</evidence>